<evidence type="ECO:0000313" key="10">
    <source>
        <dbReference type="Proteomes" id="UP000256601"/>
    </source>
</evidence>
<dbReference type="GO" id="GO:0030170">
    <property type="term" value="F:pyridoxal phosphate binding"/>
    <property type="evidence" value="ECO:0007669"/>
    <property type="project" value="InterPro"/>
</dbReference>
<dbReference type="Proteomes" id="UP000182444">
    <property type="component" value="Chromosome 1E"/>
</dbReference>
<evidence type="ECO:0000256" key="3">
    <source>
        <dbReference type="ARBA" id="ARBA00022576"/>
    </source>
</evidence>
<dbReference type="OMA" id="PRDFKLC"/>
<evidence type="ECO:0000256" key="4">
    <source>
        <dbReference type="ARBA" id="ARBA00022679"/>
    </source>
</evidence>
<keyword evidence="4 8" id="KW-0808">Transferase</keyword>
<dbReference type="Gene3D" id="3.90.1150.10">
    <property type="entry name" value="Aspartate Aminotransferase, domain 1"/>
    <property type="match status" value="1"/>
</dbReference>
<keyword evidence="5" id="KW-0663">Pyridoxal phosphate</keyword>
<evidence type="ECO:0000313" key="8">
    <source>
        <dbReference type="EMBL" id="RDW25750.1"/>
    </source>
</evidence>
<dbReference type="InterPro" id="IPR004838">
    <property type="entry name" value="NHTrfase_class1_PyrdxlP-BS"/>
</dbReference>
<dbReference type="GO" id="GO:0016212">
    <property type="term" value="F:kynurenine-oxoglutarate transaminase activity"/>
    <property type="evidence" value="ECO:0007669"/>
    <property type="project" value="TreeGrafter"/>
</dbReference>
<dbReference type="Pfam" id="PF00155">
    <property type="entry name" value="Aminotran_1_2"/>
    <property type="match status" value="1"/>
</dbReference>
<accession>A0A1H6Q1M0</accession>
<dbReference type="FunFam" id="3.40.640.10:FF:000024">
    <property type="entry name" value="Kynurenine--oxoglutarate transaminase 3"/>
    <property type="match status" value="1"/>
</dbReference>
<evidence type="ECO:0000256" key="1">
    <source>
        <dbReference type="ARBA" id="ARBA00001933"/>
    </source>
</evidence>
<organism evidence="7 9">
    <name type="scientific">Yarrowia lipolytica</name>
    <name type="common">Candida lipolytica</name>
    <dbReference type="NCBI Taxonomy" id="4952"/>
    <lineage>
        <taxon>Eukaryota</taxon>
        <taxon>Fungi</taxon>
        <taxon>Dikarya</taxon>
        <taxon>Ascomycota</taxon>
        <taxon>Saccharomycotina</taxon>
        <taxon>Dipodascomycetes</taxon>
        <taxon>Dipodascales</taxon>
        <taxon>Dipodascales incertae sedis</taxon>
        <taxon>Yarrowia</taxon>
    </lineage>
</organism>
<gene>
    <name evidence="8" type="ORF">B0I71DRAFT_98209</name>
    <name evidence="7" type="ORF">YALI1_E34072g</name>
</gene>
<keyword evidence="3" id="KW-0032">Aminotransferase</keyword>
<reference evidence="8 10" key="2">
    <citation type="submission" date="2018-07" db="EMBL/GenBank/DDBJ databases">
        <title>Draft Genome Assemblies for Five Robust Yarrowia lipolytica Strains Exhibiting High Lipid Production and Pentose Sugar Utilization and Sugar Alcohol Secretion from Undetoxified Lignocellulosic Biomass Hydrolysates.</title>
        <authorList>
            <consortium name="DOE Joint Genome Institute"/>
            <person name="Walker C."/>
            <person name="Ryu S."/>
            <person name="Na H."/>
            <person name="Zane M."/>
            <person name="LaButti K."/>
            <person name="Lipzen A."/>
            <person name="Haridas S."/>
            <person name="Barry K."/>
            <person name="Grigoriev I.V."/>
            <person name="Quarterman J."/>
            <person name="Slininger P."/>
            <person name="Dien B."/>
            <person name="Trinh C.T."/>
        </authorList>
    </citation>
    <scope>NUCLEOTIDE SEQUENCE [LARGE SCALE GENOMIC DNA]</scope>
    <source>
        <strain evidence="8 10">YB392</strain>
    </source>
</reference>
<evidence type="ECO:0000256" key="5">
    <source>
        <dbReference type="ARBA" id="ARBA00022898"/>
    </source>
</evidence>
<dbReference type="eggNOG" id="KOG0257">
    <property type="taxonomic scope" value="Eukaryota"/>
</dbReference>
<dbReference type="EMBL" id="KZ858995">
    <property type="protein sequence ID" value="RDW25750.1"/>
    <property type="molecule type" value="Genomic_DNA"/>
</dbReference>
<evidence type="ECO:0000256" key="2">
    <source>
        <dbReference type="ARBA" id="ARBA00007441"/>
    </source>
</evidence>
<dbReference type="VEuPathDB" id="FungiDB:YALI0_E28787g"/>
<dbReference type="Proteomes" id="UP000256601">
    <property type="component" value="Unassembled WGS sequence"/>
</dbReference>
<dbReference type="GO" id="GO:0005739">
    <property type="term" value="C:mitochondrion"/>
    <property type="evidence" value="ECO:0007669"/>
    <property type="project" value="TreeGrafter"/>
</dbReference>
<protein>
    <submittedName>
        <fullName evidence="8">Pyridoxal phosphate-dependent transferase</fullName>
    </submittedName>
</protein>
<dbReference type="AlphaFoldDB" id="A0A1H6Q1M0"/>
<dbReference type="OrthoDB" id="2414662at2759"/>
<dbReference type="EMBL" id="CP017557">
    <property type="protein sequence ID" value="AOW06101.1"/>
    <property type="molecule type" value="Genomic_DNA"/>
</dbReference>
<dbReference type="InterPro" id="IPR015422">
    <property type="entry name" value="PyrdxlP-dep_Trfase_small"/>
</dbReference>
<dbReference type="CDD" id="cd00609">
    <property type="entry name" value="AAT_like"/>
    <property type="match status" value="1"/>
</dbReference>
<dbReference type="GeneID" id="2911863"/>
<sequence>MLLRRVVHNTSSIRFYSSMTLQPLPKPARFAQTPKDVWSLINEAAAASEEASGKKVVNLGQGFFSYSPPQFAIDAAKKALDVPALNQYSPTRGRPSLLKAVSDAYSPYFGRTLDPASEIVITAGANEGMYAAFTAFLNPGDEVIVFEPFFDQYISNIELPGGKVVYVPLHPPKDSQHTSSAANWSLDIAEFEAAITPKTKMIVVNTPQNPTGKVFSKEELTQIGELAVKHNLIVLSDEVYDRLYFEPFTRIATLNEALARLTLTVGSAGKIFAATGWRVGWLIGNPDLIKYVAAAHTRICFCVNSPLQEASAQALIQAQTNSYYDDTIASIKKKHELLNSAFEYLGLPYSQAQGGFFVLVNFSKVKIPADYAFPSDLDGRAKDFRTAYWLIKEVGVVAIPPTEFFIPEHAHLAEDYLRFAVCKDDDLLEEAVERLKGLKKYIE</sequence>
<dbReference type="SUPFAM" id="SSF53383">
    <property type="entry name" value="PLP-dependent transferases"/>
    <property type="match status" value="1"/>
</dbReference>
<dbReference type="InterPro" id="IPR015421">
    <property type="entry name" value="PyrdxlP-dep_Trfase_major"/>
</dbReference>
<dbReference type="VEuPathDB" id="FungiDB:YALI1_E34072g"/>
<dbReference type="PANTHER" id="PTHR43807">
    <property type="entry name" value="FI04487P"/>
    <property type="match status" value="1"/>
</dbReference>
<dbReference type="RefSeq" id="XP_504522.1">
    <property type="nucleotide sequence ID" value="XM_504522.1"/>
</dbReference>
<evidence type="ECO:0000313" key="9">
    <source>
        <dbReference type="Proteomes" id="UP000182444"/>
    </source>
</evidence>
<dbReference type="KEGG" id="yli:2911863"/>
<dbReference type="InterPro" id="IPR015424">
    <property type="entry name" value="PyrdxlP-dep_Trfase"/>
</dbReference>
<proteinExistence type="inferred from homology"/>
<name>A0A1H6Q1M0_YARLL</name>
<evidence type="ECO:0000313" key="7">
    <source>
        <dbReference type="EMBL" id="AOW06101.1"/>
    </source>
</evidence>
<feature type="domain" description="Aminotransferase class I/classII large" evidence="6">
    <location>
        <begin position="54"/>
        <end position="435"/>
    </location>
</feature>
<dbReference type="Gene3D" id="3.40.640.10">
    <property type="entry name" value="Type I PLP-dependent aspartate aminotransferase-like (Major domain)"/>
    <property type="match status" value="1"/>
</dbReference>
<dbReference type="PANTHER" id="PTHR43807:SF20">
    <property type="entry name" value="FI04487P"/>
    <property type="match status" value="1"/>
</dbReference>
<evidence type="ECO:0000259" key="6">
    <source>
        <dbReference type="Pfam" id="PF00155"/>
    </source>
</evidence>
<reference evidence="7 9" key="1">
    <citation type="journal article" date="2016" name="PLoS ONE">
        <title>Sequence Assembly of Yarrowia lipolytica Strain W29/CLIB89 Shows Transposable Element Diversity.</title>
        <authorList>
            <person name="Magnan C."/>
            <person name="Yu J."/>
            <person name="Chang I."/>
            <person name="Jahn E."/>
            <person name="Kanomata Y."/>
            <person name="Wu J."/>
            <person name="Zeller M."/>
            <person name="Oakes M."/>
            <person name="Baldi P."/>
            <person name="Sandmeyer S."/>
        </authorList>
    </citation>
    <scope>NUCLEOTIDE SEQUENCE [LARGE SCALE GENOMIC DNA]</scope>
    <source>
        <strain evidence="7">CLIB89</strain>
        <strain evidence="9">CLIB89(W29)</strain>
    </source>
</reference>
<comment type="cofactor">
    <cofactor evidence="1">
        <name>pyridoxal 5'-phosphate</name>
        <dbReference type="ChEBI" id="CHEBI:597326"/>
    </cofactor>
</comment>
<dbReference type="InterPro" id="IPR004839">
    <property type="entry name" value="Aminotransferase_I/II_large"/>
</dbReference>
<comment type="similarity">
    <text evidence="2">Belongs to the class-I pyridoxal-phosphate-dependent aminotransferase family.</text>
</comment>
<dbReference type="PROSITE" id="PS00105">
    <property type="entry name" value="AA_TRANSFER_CLASS_1"/>
    <property type="match status" value="1"/>
</dbReference>
<dbReference type="InterPro" id="IPR051326">
    <property type="entry name" value="Kynurenine-oxoglutarate_AT"/>
</dbReference>